<sequence>MRTNRGSHYIGTHRRQTTPKASRVASVAVAAGALGTAGAVGAGAATIGHSDSVRLVAKDADATPSEATASESSPQILQLPQAKPVANLHDQIAKTVEFNKQRLAADAAARTPEPAAQPASAGPVGNAIMNALGIVKPAQGILTTGFEMRWGAFHKGIDIANVLGTPEYAVMDSTVISAGPASGFGQWVRLRADDGTVFVYGHMETINVTVGQRVKAGDVIAGMGSRGFSTGSHCHFEVHPNGGEAIDPLPWLAAHGINLGPIQR</sequence>
<feature type="domain" description="M23ase beta-sheet core" evidence="2">
    <location>
        <begin position="153"/>
        <end position="248"/>
    </location>
</feature>
<feature type="region of interest" description="Disordered" evidence="1">
    <location>
        <begin position="1"/>
        <end position="20"/>
    </location>
</feature>
<dbReference type="PANTHER" id="PTHR21666:SF270">
    <property type="entry name" value="MUREIN HYDROLASE ACTIVATOR ENVC"/>
    <property type="match status" value="1"/>
</dbReference>
<evidence type="ECO:0000259" key="2">
    <source>
        <dbReference type="Pfam" id="PF01551"/>
    </source>
</evidence>
<evidence type="ECO:0000313" key="3">
    <source>
        <dbReference type="EMBL" id="PZR04136.1"/>
    </source>
</evidence>
<accession>A0A2W5SX37</accession>
<dbReference type="RefSeq" id="WP_303735182.1">
    <property type="nucleotide sequence ID" value="NZ_CAKZHK010000008.1"/>
</dbReference>
<dbReference type="InterPro" id="IPR050570">
    <property type="entry name" value="Cell_wall_metabolism_enzyme"/>
</dbReference>
<dbReference type="EMBL" id="QFRA01000021">
    <property type="protein sequence ID" value="PZR04136.1"/>
    <property type="molecule type" value="Genomic_DNA"/>
</dbReference>
<reference evidence="3 4" key="1">
    <citation type="submission" date="2017-08" db="EMBL/GenBank/DDBJ databases">
        <title>Infants hospitalized years apart are colonized by the same room-sourced microbial strains.</title>
        <authorList>
            <person name="Brooks B."/>
            <person name="Olm M.R."/>
            <person name="Firek B.A."/>
            <person name="Baker R."/>
            <person name="Thomas B.C."/>
            <person name="Morowitz M.J."/>
            <person name="Banfield J.F."/>
        </authorList>
    </citation>
    <scope>NUCLEOTIDE SEQUENCE [LARGE SCALE GENOMIC DNA]</scope>
    <source>
        <strain evidence="3">S2_003_000_R1_3</strain>
    </source>
</reference>
<organism evidence="3 4">
    <name type="scientific">Corynebacterium kroppenstedtii</name>
    <dbReference type="NCBI Taxonomy" id="161879"/>
    <lineage>
        <taxon>Bacteria</taxon>
        <taxon>Bacillati</taxon>
        <taxon>Actinomycetota</taxon>
        <taxon>Actinomycetes</taxon>
        <taxon>Mycobacteriales</taxon>
        <taxon>Corynebacteriaceae</taxon>
        <taxon>Corynebacterium</taxon>
    </lineage>
</organism>
<evidence type="ECO:0000313" key="4">
    <source>
        <dbReference type="Proteomes" id="UP000249432"/>
    </source>
</evidence>
<protein>
    <submittedName>
        <fullName evidence="3">Endopeptidase</fullName>
    </submittedName>
</protein>
<dbReference type="Pfam" id="PF01551">
    <property type="entry name" value="Peptidase_M23"/>
    <property type="match status" value="1"/>
</dbReference>
<dbReference type="Gene3D" id="2.70.70.10">
    <property type="entry name" value="Glucose Permease (Domain IIA)"/>
    <property type="match status" value="1"/>
</dbReference>
<dbReference type="Proteomes" id="UP000249432">
    <property type="component" value="Unassembled WGS sequence"/>
</dbReference>
<dbReference type="PANTHER" id="PTHR21666">
    <property type="entry name" value="PEPTIDASE-RELATED"/>
    <property type="match status" value="1"/>
</dbReference>
<dbReference type="InterPro" id="IPR011055">
    <property type="entry name" value="Dup_hybrid_motif"/>
</dbReference>
<proteinExistence type="predicted"/>
<dbReference type="GO" id="GO:0004222">
    <property type="term" value="F:metalloendopeptidase activity"/>
    <property type="evidence" value="ECO:0007669"/>
    <property type="project" value="TreeGrafter"/>
</dbReference>
<dbReference type="SUPFAM" id="SSF51261">
    <property type="entry name" value="Duplicated hybrid motif"/>
    <property type="match status" value="1"/>
</dbReference>
<dbReference type="CDD" id="cd12797">
    <property type="entry name" value="M23_peptidase"/>
    <property type="match status" value="1"/>
</dbReference>
<name>A0A2W5SX37_9CORY</name>
<gene>
    <name evidence="3" type="ORF">DI525_07875</name>
</gene>
<comment type="caution">
    <text evidence="3">The sequence shown here is derived from an EMBL/GenBank/DDBJ whole genome shotgun (WGS) entry which is preliminary data.</text>
</comment>
<evidence type="ECO:0000256" key="1">
    <source>
        <dbReference type="SAM" id="MobiDB-lite"/>
    </source>
</evidence>
<dbReference type="InterPro" id="IPR016047">
    <property type="entry name" value="M23ase_b-sheet_dom"/>
</dbReference>
<dbReference type="AlphaFoldDB" id="A0A2W5SX37"/>